<dbReference type="Pfam" id="PF12832">
    <property type="entry name" value="MFS_1_like"/>
    <property type="match status" value="1"/>
</dbReference>
<reference evidence="7" key="1">
    <citation type="journal article" date="2020" name="bioRxiv">
        <title>Chromosome-level reference genome of the European wasp spider Argiope bruennichi: a resource for studies on range expansion and evolutionary adaptation.</title>
        <authorList>
            <person name="Sheffer M.M."/>
            <person name="Hoppe A."/>
            <person name="Krehenwinkel H."/>
            <person name="Uhl G."/>
            <person name="Kuss A.W."/>
            <person name="Jensen L."/>
            <person name="Jensen C."/>
            <person name="Gillespie R.G."/>
            <person name="Hoff K.J."/>
            <person name="Prost S."/>
        </authorList>
    </citation>
    <scope>NUCLEOTIDE SEQUENCE</scope>
</reference>
<comment type="caution">
    <text evidence="7">The sequence shown here is derived from an EMBL/GenBank/DDBJ whole genome shotgun (WGS) entry which is preliminary data.</text>
</comment>
<sequence length="435" mass="48868">MITPERRTFISLNVINFIFYAGLTLWHIIWVQVASGLICILIPLLVGTLAERRTSSPRKYLYKKNCFSGLYFTPFPFGYTSYYLPKIQRIYRQPQIDFDCSSPMNAVVNLEKCANYETCGDVAESWSSDAQFRLSHCRFKYKGSEDMKMSPPDPSNPLQMCFRTTGNTTHHCLVYDPQVRENPTIEFSSDLTTWQFTEYRNVSAKEFSFSEVNSVSSPMSICNYVPATSGTVIKVNGRYHDAVTCQRSLNDRIEGIRCVLHLQTVDGKKSPCFDISGDLSTTFWACLGLRATADAFFICAFCLLEGVTLRTIQNGPYNRGAYGKSKFYPAIALGIFPPIAGVLVDKFSEVADTLDYSPAYFIFAAFELVACILIYALPLPVGGNTFRYDLSSDYCARSYGETPTRKFEISLESIVILVLAICLGTAWSVSQIVDD</sequence>
<gene>
    <name evidence="7" type="ORF">HNY73_021949</name>
</gene>
<feature type="transmembrane region" description="Helical" evidence="5">
    <location>
        <begin position="327"/>
        <end position="344"/>
    </location>
</feature>
<organism evidence="7 8">
    <name type="scientific">Argiope bruennichi</name>
    <name type="common">Wasp spider</name>
    <name type="synonym">Aranea bruennichi</name>
    <dbReference type="NCBI Taxonomy" id="94029"/>
    <lineage>
        <taxon>Eukaryota</taxon>
        <taxon>Metazoa</taxon>
        <taxon>Ecdysozoa</taxon>
        <taxon>Arthropoda</taxon>
        <taxon>Chelicerata</taxon>
        <taxon>Arachnida</taxon>
        <taxon>Araneae</taxon>
        <taxon>Araneomorphae</taxon>
        <taxon>Entelegynae</taxon>
        <taxon>Araneoidea</taxon>
        <taxon>Araneidae</taxon>
        <taxon>Argiope</taxon>
    </lineage>
</organism>
<dbReference type="PANTHER" id="PTHR16172">
    <property type="entry name" value="MAJOR FACILITATOR SUPERFAMILY DOMAIN-CONTAINING PROTEIN 6-LIKE"/>
    <property type="match status" value="1"/>
</dbReference>
<evidence type="ECO:0000256" key="5">
    <source>
        <dbReference type="SAM" id="Phobius"/>
    </source>
</evidence>
<name>A0A8T0E2Z6_ARGBR</name>
<reference evidence="7" key="2">
    <citation type="submission" date="2020-06" db="EMBL/GenBank/DDBJ databases">
        <authorList>
            <person name="Sheffer M."/>
        </authorList>
    </citation>
    <scope>NUCLEOTIDE SEQUENCE</scope>
</reference>
<evidence type="ECO:0000313" key="7">
    <source>
        <dbReference type="EMBL" id="KAF8763810.1"/>
    </source>
</evidence>
<evidence type="ECO:0000259" key="6">
    <source>
        <dbReference type="Pfam" id="PF12832"/>
    </source>
</evidence>
<dbReference type="InterPro" id="IPR024989">
    <property type="entry name" value="MFS_assoc_dom"/>
</dbReference>
<dbReference type="PANTHER" id="PTHR16172:SF41">
    <property type="entry name" value="MAJOR FACILITATOR SUPERFAMILY DOMAIN-CONTAINING PROTEIN 6-LIKE"/>
    <property type="match status" value="1"/>
</dbReference>
<keyword evidence="2 5" id="KW-0812">Transmembrane</keyword>
<evidence type="ECO:0000256" key="1">
    <source>
        <dbReference type="ARBA" id="ARBA00004141"/>
    </source>
</evidence>
<dbReference type="InterPro" id="IPR051717">
    <property type="entry name" value="MFS_MFSD6"/>
</dbReference>
<dbReference type="GO" id="GO:0016020">
    <property type="term" value="C:membrane"/>
    <property type="evidence" value="ECO:0007669"/>
    <property type="project" value="UniProtKB-SubCell"/>
</dbReference>
<dbReference type="EMBL" id="JABXBU010002231">
    <property type="protein sequence ID" value="KAF8763810.1"/>
    <property type="molecule type" value="Genomic_DNA"/>
</dbReference>
<keyword evidence="8" id="KW-1185">Reference proteome</keyword>
<evidence type="ECO:0000256" key="2">
    <source>
        <dbReference type="ARBA" id="ARBA00022692"/>
    </source>
</evidence>
<keyword evidence="3 5" id="KW-1133">Transmembrane helix</keyword>
<feature type="domain" description="Major facilitator superfamily associated" evidence="6">
    <location>
        <begin position="43"/>
        <end position="379"/>
    </location>
</feature>
<feature type="transmembrane region" description="Helical" evidence="5">
    <location>
        <begin position="29"/>
        <end position="50"/>
    </location>
</feature>
<evidence type="ECO:0000313" key="8">
    <source>
        <dbReference type="Proteomes" id="UP000807504"/>
    </source>
</evidence>
<evidence type="ECO:0000256" key="4">
    <source>
        <dbReference type="ARBA" id="ARBA00023136"/>
    </source>
</evidence>
<evidence type="ECO:0000256" key="3">
    <source>
        <dbReference type="ARBA" id="ARBA00022989"/>
    </source>
</evidence>
<feature type="transmembrane region" description="Helical" evidence="5">
    <location>
        <begin position="7"/>
        <end position="23"/>
    </location>
</feature>
<proteinExistence type="predicted"/>
<feature type="transmembrane region" description="Helical" evidence="5">
    <location>
        <begin position="414"/>
        <end position="433"/>
    </location>
</feature>
<keyword evidence="4 5" id="KW-0472">Membrane</keyword>
<feature type="transmembrane region" description="Helical" evidence="5">
    <location>
        <begin position="356"/>
        <end position="377"/>
    </location>
</feature>
<dbReference type="Proteomes" id="UP000807504">
    <property type="component" value="Unassembled WGS sequence"/>
</dbReference>
<comment type="subcellular location">
    <subcellularLocation>
        <location evidence="1">Membrane</location>
        <topology evidence="1">Multi-pass membrane protein</topology>
    </subcellularLocation>
</comment>
<dbReference type="AlphaFoldDB" id="A0A8T0E2Z6"/>
<protein>
    <recommendedName>
        <fullName evidence="6">Major facilitator superfamily associated domain-containing protein</fullName>
    </recommendedName>
</protein>
<accession>A0A8T0E2Z6</accession>